<dbReference type="InterPro" id="IPR010946">
    <property type="entry name" value="GGGP_synth"/>
</dbReference>
<comment type="function">
    <text evidence="9">Prenyltransferase that catalyzes the transfer of the geranylgeranyl moiety of geranylgeranyl diphosphate (GGPP) to the C3 hydroxyl of sn-glycerol-1-phosphate (G1P).</text>
</comment>
<feature type="binding site" evidence="9">
    <location>
        <begin position="215"/>
        <end position="216"/>
    </location>
    <ligand>
        <name>sn-glycerol 1-phosphate</name>
        <dbReference type="ChEBI" id="CHEBI:57685"/>
    </ligand>
</feature>
<evidence type="ECO:0000256" key="6">
    <source>
        <dbReference type="ARBA" id="ARBA00023209"/>
    </source>
</evidence>
<keyword evidence="1 9" id="KW-0444">Lipid biosynthesis</keyword>
<comment type="caution">
    <text evidence="9">Lacks conserved residue(s) required for the propagation of feature annotation.</text>
</comment>
<feature type="binding site" evidence="9">
    <location>
        <position position="33"/>
    </location>
    <ligand>
        <name>Mg(2+)</name>
        <dbReference type="ChEBI" id="CHEBI:18420"/>
    </ligand>
</feature>
<comment type="similarity">
    <text evidence="9">Belongs to the GGGP/HepGP synthase family. Group II subfamily.</text>
</comment>
<comment type="caution">
    <text evidence="10">The sequence shown here is derived from an EMBL/GenBank/DDBJ whole genome shotgun (WGS) entry which is preliminary data.</text>
</comment>
<dbReference type="NCBIfam" id="TIGR01768">
    <property type="entry name" value="GGGP-family"/>
    <property type="match status" value="1"/>
</dbReference>
<keyword evidence="7 9" id="KW-1208">Phospholipid metabolism</keyword>
<evidence type="ECO:0000313" key="11">
    <source>
        <dbReference type="Proteomes" id="UP001597414"/>
    </source>
</evidence>
<feature type="binding site" evidence="9">
    <location>
        <begin position="184"/>
        <end position="190"/>
    </location>
    <ligand>
        <name>sn-glycerol 1-phosphate</name>
        <dbReference type="ChEBI" id="CHEBI:57685"/>
    </ligand>
</feature>
<evidence type="ECO:0000256" key="9">
    <source>
        <dbReference type="HAMAP-Rule" id="MF_00112"/>
    </source>
</evidence>
<protein>
    <recommendedName>
        <fullName evidence="9">Geranylgeranylglyceryl phosphate synthase</fullName>
        <shortName evidence="9">GGGP synthase</shortName>
        <shortName evidence="9">GGGPS</shortName>
        <ecNumber evidence="9">2.5.1.41</ecNumber>
    </recommendedName>
    <alternativeName>
        <fullName evidence="9">(S)-3-O-geranylgeranylglyceryl phosphate synthase</fullName>
    </alternativeName>
    <alternativeName>
        <fullName evidence="9">Phosphoglycerol geranylgeranyltransferase</fullName>
    </alternativeName>
</protein>
<keyword evidence="5 9" id="KW-0443">Lipid metabolism</keyword>
<dbReference type="NCBIfam" id="TIGR01769">
    <property type="entry name" value="GGGP"/>
    <property type="match status" value="1"/>
</dbReference>
<evidence type="ECO:0000256" key="3">
    <source>
        <dbReference type="ARBA" id="ARBA00022723"/>
    </source>
</evidence>
<dbReference type="NCBIfam" id="NF003198">
    <property type="entry name" value="PRK04169.1-2"/>
    <property type="match status" value="1"/>
</dbReference>
<dbReference type="Proteomes" id="UP001597414">
    <property type="component" value="Unassembled WGS sequence"/>
</dbReference>
<feature type="binding site" evidence="9">
    <location>
        <position position="63"/>
    </location>
    <ligand>
        <name>Mg(2+)</name>
        <dbReference type="ChEBI" id="CHEBI:18420"/>
    </ligand>
</feature>
<keyword evidence="2 9" id="KW-0808">Transferase</keyword>
<comment type="cofactor">
    <cofactor evidence="9">
        <name>Mg(2+)</name>
        <dbReference type="ChEBI" id="CHEBI:18420"/>
    </cofactor>
</comment>
<comment type="catalytic activity">
    <reaction evidence="8 9">
        <text>sn-glycerol 1-phosphate + (2E,6E,10E)-geranylgeranyl diphosphate = sn-3-O-(geranylgeranyl)glycerol 1-phosphate + diphosphate</text>
        <dbReference type="Rhea" id="RHEA:23404"/>
        <dbReference type="ChEBI" id="CHEBI:33019"/>
        <dbReference type="ChEBI" id="CHEBI:57677"/>
        <dbReference type="ChEBI" id="CHEBI:57685"/>
        <dbReference type="ChEBI" id="CHEBI:58756"/>
        <dbReference type="EC" id="2.5.1.41"/>
    </reaction>
</comment>
<evidence type="ECO:0000313" key="10">
    <source>
        <dbReference type="EMBL" id="MFD2199932.1"/>
    </source>
</evidence>
<keyword evidence="3 9" id="KW-0479">Metal-binding</keyword>
<dbReference type="EMBL" id="JBHUIV010000002">
    <property type="protein sequence ID" value="MFD2199932.1"/>
    <property type="molecule type" value="Genomic_DNA"/>
</dbReference>
<sequence>MKVDQWRYRMRKVSEKLQAIHTSGNKGVAWLIDPDDFQSIRKFESQLQEANKLKIDFFFLGGSLIHQNRISEIIQKIKEVCVEIPVILFPGNALQFSPLADAILFISLISGRNPDLLIGQHVSLAPLLEKSGMEVLPTGYMLINGGQTTSVHYISQTIPLPNHHPELSVATALAGKFLGLQYFYLDAGSGAPFPVSTEIIKAVKRKIDAPLIVGGGLNSLDKIKSAFQAGADLVVIGNGAEKNLNLLYEVSEFLESTRVMAN</sequence>
<reference evidence="11" key="1">
    <citation type="journal article" date="2019" name="Int. J. Syst. Evol. Microbiol.">
        <title>The Global Catalogue of Microorganisms (GCM) 10K type strain sequencing project: providing services to taxonomists for standard genome sequencing and annotation.</title>
        <authorList>
            <consortium name="The Broad Institute Genomics Platform"/>
            <consortium name="The Broad Institute Genome Sequencing Center for Infectious Disease"/>
            <person name="Wu L."/>
            <person name="Ma J."/>
        </authorList>
    </citation>
    <scope>NUCLEOTIDE SEQUENCE [LARGE SCALE GENOMIC DNA]</scope>
    <source>
        <strain evidence="11">KCTC 19812</strain>
    </source>
</reference>
<dbReference type="InterPro" id="IPR038597">
    <property type="entry name" value="GGGP/HepGP_synthase_sf"/>
</dbReference>
<name>A0ABW5B2B1_9BACT</name>
<evidence type="ECO:0000256" key="4">
    <source>
        <dbReference type="ARBA" id="ARBA00022842"/>
    </source>
</evidence>
<feature type="binding site" evidence="9">
    <location>
        <begin position="237"/>
        <end position="238"/>
    </location>
    <ligand>
        <name>sn-glycerol 1-phosphate</name>
        <dbReference type="ChEBI" id="CHEBI:57685"/>
    </ligand>
</feature>
<evidence type="ECO:0000256" key="7">
    <source>
        <dbReference type="ARBA" id="ARBA00023264"/>
    </source>
</evidence>
<gene>
    <name evidence="10" type="ORF">ACFSKV_00035</name>
</gene>
<keyword evidence="11" id="KW-1185">Reference proteome</keyword>
<evidence type="ECO:0000256" key="8">
    <source>
        <dbReference type="ARBA" id="ARBA00047288"/>
    </source>
</evidence>
<proteinExistence type="inferred from homology"/>
<dbReference type="Pfam" id="PF01884">
    <property type="entry name" value="PcrB"/>
    <property type="match status" value="1"/>
</dbReference>
<dbReference type="EC" id="2.5.1.41" evidence="9"/>
<accession>A0ABW5B2B1</accession>
<evidence type="ECO:0000256" key="2">
    <source>
        <dbReference type="ARBA" id="ARBA00022679"/>
    </source>
</evidence>
<keyword evidence="4 9" id="KW-0460">Magnesium</keyword>
<dbReference type="InterPro" id="IPR008205">
    <property type="entry name" value="GGGP_HepGP_synthase"/>
</dbReference>
<keyword evidence="6 9" id="KW-0594">Phospholipid biosynthesis</keyword>
<dbReference type="Gene3D" id="3.20.20.390">
    <property type="entry name" value="FMN-linked oxidoreductases"/>
    <property type="match status" value="1"/>
</dbReference>
<dbReference type="HAMAP" id="MF_00112">
    <property type="entry name" value="GGGP_HepGP_synthase"/>
    <property type="match status" value="1"/>
</dbReference>
<organism evidence="10 11">
    <name type="scientific">Shivajiella indica</name>
    <dbReference type="NCBI Taxonomy" id="872115"/>
    <lineage>
        <taxon>Bacteria</taxon>
        <taxon>Pseudomonadati</taxon>
        <taxon>Bacteroidota</taxon>
        <taxon>Cytophagia</taxon>
        <taxon>Cytophagales</taxon>
        <taxon>Cyclobacteriaceae</taxon>
        <taxon>Shivajiella</taxon>
    </lineage>
</organism>
<evidence type="ECO:0000256" key="1">
    <source>
        <dbReference type="ARBA" id="ARBA00022516"/>
    </source>
</evidence>
<dbReference type="SUPFAM" id="SSF51395">
    <property type="entry name" value="FMN-linked oxidoreductases"/>
    <property type="match status" value="1"/>
</dbReference>
<evidence type="ECO:0000256" key="5">
    <source>
        <dbReference type="ARBA" id="ARBA00023098"/>
    </source>
</evidence>